<evidence type="ECO:0000259" key="4">
    <source>
        <dbReference type="PROSITE" id="PS01124"/>
    </source>
</evidence>
<dbReference type="GO" id="GO:0043565">
    <property type="term" value="F:sequence-specific DNA binding"/>
    <property type="evidence" value="ECO:0007669"/>
    <property type="project" value="InterPro"/>
</dbReference>
<dbReference type="InterPro" id="IPR009057">
    <property type="entry name" value="Homeodomain-like_sf"/>
</dbReference>
<evidence type="ECO:0000256" key="3">
    <source>
        <dbReference type="ARBA" id="ARBA00023163"/>
    </source>
</evidence>
<accession>A0A926KR71</accession>
<keyword evidence="3" id="KW-0804">Transcription</keyword>
<dbReference type="SUPFAM" id="SSF46689">
    <property type="entry name" value="Homeodomain-like"/>
    <property type="match status" value="2"/>
</dbReference>
<dbReference type="EMBL" id="JACVVD010000004">
    <property type="protein sequence ID" value="MBD0381426.1"/>
    <property type="molecule type" value="Genomic_DNA"/>
</dbReference>
<name>A0A926KR71_9BACL</name>
<dbReference type="Pfam" id="PF12833">
    <property type="entry name" value="HTH_18"/>
    <property type="match status" value="1"/>
</dbReference>
<reference evidence="5" key="1">
    <citation type="submission" date="2020-09" db="EMBL/GenBank/DDBJ databases">
        <title>Draft Genome Sequence of Paenibacillus sp. WST5.</title>
        <authorList>
            <person name="Bao Z."/>
        </authorList>
    </citation>
    <scope>NUCLEOTIDE SEQUENCE</scope>
    <source>
        <strain evidence="5">WST5</strain>
    </source>
</reference>
<protein>
    <submittedName>
        <fullName evidence="5">Helix-turn-helix transcriptional regulator</fullName>
    </submittedName>
</protein>
<feature type="domain" description="HTH araC/xylS-type" evidence="4">
    <location>
        <begin position="164"/>
        <end position="262"/>
    </location>
</feature>
<dbReference type="AlphaFoldDB" id="A0A926KR71"/>
<dbReference type="Proteomes" id="UP000650466">
    <property type="component" value="Unassembled WGS sequence"/>
</dbReference>
<dbReference type="Gene3D" id="1.10.10.60">
    <property type="entry name" value="Homeodomain-like"/>
    <property type="match status" value="2"/>
</dbReference>
<comment type="caution">
    <text evidence="5">The sequence shown here is derived from an EMBL/GenBank/DDBJ whole genome shotgun (WGS) entry which is preliminary data.</text>
</comment>
<evidence type="ECO:0000256" key="2">
    <source>
        <dbReference type="ARBA" id="ARBA00023125"/>
    </source>
</evidence>
<dbReference type="SMART" id="SM00342">
    <property type="entry name" value="HTH_ARAC"/>
    <property type="match status" value="1"/>
</dbReference>
<dbReference type="PANTHER" id="PTHR43280">
    <property type="entry name" value="ARAC-FAMILY TRANSCRIPTIONAL REGULATOR"/>
    <property type="match status" value="1"/>
</dbReference>
<proteinExistence type="predicted"/>
<organism evidence="5 6">
    <name type="scientific">Paenibacillus sedimenti</name>
    <dbReference type="NCBI Taxonomy" id="2770274"/>
    <lineage>
        <taxon>Bacteria</taxon>
        <taxon>Bacillati</taxon>
        <taxon>Bacillota</taxon>
        <taxon>Bacilli</taxon>
        <taxon>Bacillales</taxon>
        <taxon>Paenibacillaceae</taxon>
        <taxon>Paenibacillus</taxon>
    </lineage>
</organism>
<dbReference type="RefSeq" id="WP_188175203.1">
    <property type="nucleotide sequence ID" value="NZ_JACVVD010000004.1"/>
</dbReference>
<evidence type="ECO:0000313" key="6">
    <source>
        <dbReference type="Proteomes" id="UP000650466"/>
    </source>
</evidence>
<evidence type="ECO:0000256" key="1">
    <source>
        <dbReference type="ARBA" id="ARBA00023015"/>
    </source>
</evidence>
<keyword evidence="2" id="KW-0238">DNA-binding</keyword>
<dbReference type="GO" id="GO:0003700">
    <property type="term" value="F:DNA-binding transcription factor activity"/>
    <property type="evidence" value="ECO:0007669"/>
    <property type="project" value="InterPro"/>
</dbReference>
<keyword evidence="6" id="KW-1185">Reference proteome</keyword>
<sequence length="265" mass="31625">MQNHLKFLDHVYWEQKQRFLLEEDTYPCWTLFAIEEGRFRYGISKYQGEAAFGDLVFCPPFTPFRRKIIEPLSFHFYSFDCIPSADDIQKDLIQQLPLGKVTLFDQERLASNFFYMKQWQTLNDPVTYERKAHFLQDLWHLYCMERETVKEKGVDSRAKDPLIHELTLWIQRHAFEPIIFKDVAASKGLSPVQLTRRFQQQNGVSPIEYLTHLRLKKAKTLLLETNYTLEQIAQQCGYENGFYLSRVFSKKMKMFPSQFRTAYKL</sequence>
<dbReference type="InterPro" id="IPR018060">
    <property type="entry name" value="HTH_AraC"/>
</dbReference>
<keyword evidence="1" id="KW-0805">Transcription regulation</keyword>
<dbReference type="PANTHER" id="PTHR43280:SF10">
    <property type="entry name" value="REGULATORY PROTEIN POCR"/>
    <property type="match status" value="1"/>
</dbReference>
<gene>
    <name evidence="5" type="ORF">ICC18_14965</name>
</gene>
<dbReference type="PROSITE" id="PS01124">
    <property type="entry name" value="HTH_ARAC_FAMILY_2"/>
    <property type="match status" value="1"/>
</dbReference>
<evidence type="ECO:0000313" key="5">
    <source>
        <dbReference type="EMBL" id="MBD0381426.1"/>
    </source>
</evidence>